<evidence type="ECO:0000313" key="2">
    <source>
        <dbReference type="Proteomes" id="UP001382904"/>
    </source>
</evidence>
<gene>
    <name evidence="1" type="ORF">WKI68_02170</name>
</gene>
<dbReference type="Proteomes" id="UP001382904">
    <property type="component" value="Unassembled WGS sequence"/>
</dbReference>
<name>A0ABU8TY64_9ACTN</name>
<keyword evidence="2" id="KW-1185">Reference proteome</keyword>
<evidence type="ECO:0000313" key="1">
    <source>
        <dbReference type="EMBL" id="MEJ8640562.1"/>
    </source>
</evidence>
<reference evidence="1 2" key="1">
    <citation type="submission" date="2024-03" db="EMBL/GenBank/DDBJ databases">
        <title>Novel Streptomyces species of biotechnological and ecological value are a feature of Machair soil.</title>
        <authorList>
            <person name="Prole J.R."/>
            <person name="Goodfellow M."/>
            <person name="Allenby N."/>
            <person name="Ward A.C."/>
        </authorList>
    </citation>
    <scope>NUCLEOTIDE SEQUENCE [LARGE SCALE GENOMIC DNA]</scope>
    <source>
        <strain evidence="1 2">MS1.HAVA.3</strain>
    </source>
</reference>
<proteinExistence type="predicted"/>
<protein>
    <submittedName>
        <fullName evidence="1">Uncharacterized protein</fullName>
    </submittedName>
</protein>
<sequence length="40" mass="4551">MDRIWVPFSDAPPVEYGFFWPKAGEGARIRACVDTVHEPC</sequence>
<accession>A0ABU8TY64</accession>
<comment type="caution">
    <text evidence="1">The sequence shown here is derived from an EMBL/GenBank/DDBJ whole genome shotgun (WGS) entry which is preliminary data.</text>
</comment>
<organism evidence="1 2">
    <name type="scientific">Streptomyces caledonius</name>
    <dbReference type="NCBI Taxonomy" id="3134107"/>
    <lineage>
        <taxon>Bacteria</taxon>
        <taxon>Bacillati</taxon>
        <taxon>Actinomycetota</taxon>
        <taxon>Actinomycetes</taxon>
        <taxon>Kitasatosporales</taxon>
        <taxon>Streptomycetaceae</taxon>
        <taxon>Streptomyces</taxon>
    </lineage>
</organism>
<dbReference type="EMBL" id="JBBKAM010000002">
    <property type="protein sequence ID" value="MEJ8640562.1"/>
    <property type="molecule type" value="Genomic_DNA"/>
</dbReference>